<evidence type="ECO:0000313" key="3">
    <source>
        <dbReference type="EMBL" id="EAT11860.1"/>
    </source>
</evidence>
<dbReference type="STRING" id="207949.RED65_13902"/>
<feature type="chain" id="PRO_5004194491" description="Bacterial virulence factor lipase N-terminal domain-containing protein" evidence="1">
    <location>
        <begin position="21"/>
        <end position="904"/>
    </location>
</feature>
<sequence length="904" mass="93422">MLKKSLLSIAIAASVVGVSGCDISSTTDNNEVDTAPLEIGTPEYIEENRGNISTTYAIFNPSRATPVGLRETPVISDLLFQGDADEDGTDGTIPLTLGDPGLGDEGYNPIFSAAADLDGFSTTAQIDIPFSGALDQTTISTSGTDANVLLIPLDYDDPLTGSLQAGKFKQSGPAAIKASAIAYASGDDNAQSGQGNVLRISPTEPLLPATRYLVVVTNGIHDAYGMPVTGSNTYKALTADFEFLIGDDAETQQKIDLSNNLKQFQSLAEAYADVASLSYDKEDIVYSFTFTTGGTTTVLESMAAPANFVEGAVTGAGAAFNITLPSQYRYIVEEHVDAQRAADGNLDAAGLTAAVGAIYSDGDFAAVLPSLGGSPAEQQAAIGGIVSIHNAIPSPAPRLSDFSSTIDEAGDDGAGDALDLDTLLGVAATSGTGKVANGTIKVPYYGGIPNLGLSPATAAFVLNKWDADDSLETDLGDVLDGAQVSAENQAKFTPRSTNVTRLFPIAKPQGYLEIPVSVVYSTACGGSYTPVIFQHGITSNRSSSFGVAAQLFAANPCYATVAIDLPMHGLTNEDDAGLLGLLSAEGQSDQRHFGLTLNPLTLEPQAMTGTDDQSGSLFIQLLSFQGTRDNMRQAIMDLMNLNASLEFMDFTDGNAGTDFDVSEVHFIGHSLGAILGTGFVAVNNTVGSEAYSNGCTTCNLTLPKITTATLANGGGQVTKLLENSNIGTNLVIPGLAGLGSKAGLDLGQGSSLFELTLQIFQATVDSADPLNFAEKLNATGTPVLAFEIAGNNDNPSDQTVPVDAVDNRLEPALPAPLAGTEPLATALELTGTSADITAGPESVKAIVRFNNGVHSSFAGISNDGEDGSPTTVFNEMMVQLRSFIDSDGASLDVSDTNVVVSSAE</sequence>
<dbReference type="HOGENOM" id="CLU_010857_0_0_6"/>
<evidence type="ECO:0000259" key="2">
    <source>
        <dbReference type="Pfam" id="PF12262"/>
    </source>
</evidence>
<dbReference type="SUPFAM" id="SSF53474">
    <property type="entry name" value="alpha/beta-Hydrolases"/>
    <property type="match status" value="1"/>
</dbReference>
<feature type="signal peptide" evidence="1">
    <location>
        <begin position="1"/>
        <end position="20"/>
    </location>
</feature>
<dbReference type="EMBL" id="AAQH01000012">
    <property type="protein sequence ID" value="EAT11860.1"/>
    <property type="molecule type" value="Genomic_DNA"/>
</dbReference>
<protein>
    <recommendedName>
        <fullName evidence="2">Bacterial virulence factor lipase N-terminal domain-containing protein</fullName>
    </recommendedName>
</protein>
<gene>
    <name evidence="3" type="ORF">RED65_13902</name>
</gene>
<dbReference type="InterPro" id="IPR025920">
    <property type="entry name" value="Lipase_bact_N"/>
</dbReference>
<keyword evidence="4" id="KW-1185">Reference proteome</keyword>
<keyword evidence="1" id="KW-0732">Signal</keyword>
<comment type="caution">
    <text evidence="3">The sequence shown here is derived from an EMBL/GenBank/DDBJ whole genome shotgun (WGS) entry which is preliminary data.</text>
</comment>
<dbReference type="RefSeq" id="WP_007017919.1">
    <property type="nucleotide sequence ID" value="NZ_CH724115.1"/>
</dbReference>
<dbReference type="AlphaFoldDB" id="Q1N114"/>
<evidence type="ECO:0000313" key="4">
    <source>
        <dbReference type="Proteomes" id="UP000004263"/>
    </source>
</evidence>
<dbReference type="OrthoDB" id="5477453at2"/>
<accession>Q1N114</accession>
<dbReference type="Gene3D" id="3.40.50.1820">
    <property type="entry name" value="alpha/beta hydrolase"/>
    <property type="match status" value="1"/>
</dbReference>
<proteinExistence type="predicted"/>
<dbReference type="Pfam" id="PF12262">
    <property type="entry name" value="Lipase_bact_N"/>
    <property type="match status" value="1"/>
</dbReference>
<organism evidence="3 4">
    <name type="scientific">Bermanella marisrubri</name>
    <dbReference type="NCBI Taxonomy" id="207949"/>
    <lineage>
        <taxon>Bacteria</taxon>
        <taxon>Pseudomonadati</taxon>
        <taxon>Pseudomonadota</taxon>
        <taxon>Gammaproteobacteria</taxon>
        <taxon>Oceanospirillales</taxon>
        <taxon>Oceanospirillaceae</taxon>
        <taxon>Bermanella</taxon>
    </lineage>
</organism>
<feature type="domain" description="Bacterial virulence factor lipase N-terminal" evidence="2">
    <location>
        <begin position="99"/>
        <end position="299"/>
    </location>
</feature>
<name>Q1N114_9GAMM</name>
<reference evidence="3 4" key="1">
    <citation type="submission" date="2006-03" db="EMBL/GenBank/DDBJ databases">
        <authorList>
            <person name="Pinhassi J."/>
            <person name="Pedros-Alio C."/>
            <person name="Ferriera S."/>
            <person name="Johnson J."/>
            <person name="Kravitz S."/>
            <person name="Halpern A."/>
            <person name="Remington K."/>
            <person name="Beeson K."/>
            <person name="Tran B."/>
            <person name="Rogers Y.-H."/>
            <person name="Friedman R."/>
            <person name="Venter J.C."/>
        </authorList>
    </citation>
    <scope>NUCLEOTIDE SEQUENCE [LARGE SCALE GENOMIC DNA]</scope>
    <source>
        <strain evidence="3 4">RED65</strain>
    </source>
</reference>
<dbReference type="Proteomes" id="UP000004263">
    <property type="component" value="Unassembled WGS sequence"/>
</dbReference>
<dbReference type="PROSITE" id="PS51257">
    <property type="entry name" value="PROKAR_LIPOPROTEIN"/>
    <property type="match status" value="1"/>
</dbReference>
<evidence type="ECO:0000256" key="1">
    <source>
        <dbReference type="SAM" id="SignalP"/>
    </source>
</evidence>
<dbReference type="InterPro" id="IPR029058">
    <property type="entry name" value="AB_hydrolase_fold"/>
</dbReference>